<dbReference type="PANTHER" id="PTHR43433:SF8">
    <property type="entry name" value="BIFUNCTIONAL LIPASE_ADENYLATE CYCLASE LIPJ"/>
    <property type="match status" value="1"/>
</dbReference>
<dbReference type="GO" id="GO:0009190">
    <property type="term" value="P:cyclic nucleotide biosynthetic process"/>
    <property type="evidence" value="ECO:0007669"/>
    <property type="project" value="InterPro"/>
</dbReference>
<dbReference type="Pfam" id="PF00561">
    <property type="entry name" value="Abhydrolase_1"/>
    <property type="match status" value="1"/>
</dbReference>
<dbReference type="InterPro" id="IPR029058">
    <property type="entry name" value="AB_hydrolase_fold"/>
</dbReference>
<dbReference type="PROSITE" id="PS50125">
    <property type="entry name" value="GUANYLATE_CYCLASE_2"/>
    <property type="match status" value="1"/>
</dbReference>
<keyword evidence="3" id="KW-1185">Reference proteome</keyword>
<dbReference type="PRINTS" id="PR00111">
    <property type="entry name" value="ABHYDROLASE"/>
</dbReference>
<dbReference type="RefSeq" id="WP_149669110.1">
    <property type="nucleotide sequence ID" value="NZ_VTUZ01000003.1"/>
</dbReference>
<dbReference type="Gene3D" id="3.40.50.1820">
    <property type="entry name" value="alpha/beta hydrolase"/>
    <property type="match status" value="1"/>
</dbReference>
<dbReference type="GO" id="GO:0004016">
    <property type="term" value="F:adenylate cyclase activity"/>
    <property type="evidence" value="ECO:0007669"/>
    <property type="project" value="UniProtKB-ARBA"/>
</dbReference>
<organism evidence="2 3">
    <name type="scientific">Paraburkholderia panacisoli</name>
    <dbReference type="NCBI Taxonomy" id="2603818"/>
    <lineage>
        <taxon>Bacteria</taxon>
        <taxon>Pseudomonadati</taxon>
        <taxon>Pseudomonadota</taxon>
        <taxon>Betaproteobacteria</taxon>
        <taxon>Burkholderiales</taxon>
        <taxon>Burkholderiaceae</taxon>
        <taxon>Paraburkholderia</taxon>
    </lineage>
</organism>
<evidence type="ECO:0000313" key="3">
    <source>
        <dbReference type="Proteomes" id="UP000325273"/>
    </source>
</evidence>
<feature type="domain" description="Guanylate cyclase" evidence="1">
    <location>
        <begin position="287"/>
        <end position="394"/>
    </location>
</feature>
<dbReference type="Pfam" id="PF00211">
    <property type="entry name" value="Guanylate_cyc"/>
    <property type="match status" value="1"/>
</dbReference>
<dbReference type="InterPro" id="IPR000073">
    <property type="entry name" value="AB_hydrolase_1"/>
</dbReference>
<dbReference type="PANTHER" id="PTHR43433">
    <property type="entry name" value="HYDROLASE, ALPHA/BETA FOLD FAMILY PROTEIN"/>
    <property type="match status" value="1"/>
</dbReference>
<comment type="caution">
    <text evidence="2">The sequence shown here is derived from an EMBL/GenBank/DDBJ whole genome shotgun (WGS) entry which is preliminary data.</text>
</comment>
<evidence type="ECO:0000313" key="2">
    <source>
        <dbReference type="EMBL" id="KAA1014542.1"/>
    </source>
</evidence>
<accession>A0A5B0HHG1</accession>
<dbReference type="CDD" id="cd07302">
    <property type="entry name" value="CHD"/>
    <property type="match status" value="1"/>
</dbReference>
<proteinExistence type="predicted"/>
<dbReference type="SUPFAM" id="SSF55073">
    <property type="entry name" value="Nucleotide cyclase"/>
    <property type="match status" value="1"/>
</dbReference>
<dbReference type="SMART" id="SM00044">
    <property type="entry name" value="CYCc"/>
    <property type="match status" value="1"/>
</dbReference>
<dbReference type="Gene3D" id="3.30.70.1230">
    <property type="entry name" value="Nucleotide cyclase"/>
    <property type="match status" value="1"/>
</dbReference>
<dbReference type="SUPFAM" id="SSF53474">
    <property type="entry name" value="alpha/beta-Hydrolases"/>
    <property type="match status" value="1"/>
</dbReference>
<evidence type="ECO:0000259" key="1">
    <source>
        <dbReference type="PROSITE" id="PS50125"/>
    </source>
</evidence>
<dbReference type="InterPro" id="IPR001054">
    <property type="entry name" value="A/G_cyclase"/>
</dbReference>
<gene>
    <name evidence="2" type="ORF">FVF58_06895</name>
</gene>
<reference evidence="2 3" key="1">
    <citation type="submission" date="2019-08" db="EMBL/GenBank/DDBJ databases">
        <title>Paraburkholderia sp. DCY113.</title>
        <authorList>
            <person name="Kang J."/>
        </authorList>
    </citation>
    <scope>NUCLEOTIDE SEQUENCE [LARGE SCALE GENOMIC DNA]</scope>
    <source>
        <strain evidence="2 3">DCY113</strain>
    </source>
</reference>
<dbReference type="GO" id="GO:0035556">
    <property type="term" value="P:intracellular signal transduction"/>
    <property type="evidence" value="ECO:0007669"/>
    <property type="project" value="InterPro"/>
</dbReference>
<dbReference type="EMBL" id="VTUZ01000003">
    <property type="protein sequence ID" value="KAA1014542.1"/>
    <property type="molecule type" value="Genomic_DNA"/>
</dbReference>
<dbReference type="Proteomes" id="UP000325273">
    <property type="component" value="Unassembled WGS sequence"/>
</dbReference>
<dbReference type="InterPro" id="IPR050471">
    <property type="entry name" value="AB_hydrolase"/>
</dbReference>
<dbReference type="InterPro" id="IPR029787">
    <property type="entry name" value="Nucleotide_cyclase"/>
</dbReference>
<protein>
    <submittedName>
        <fullName evidence="2">Adenylate/guanylate cyclase domain-containing protein</fullName>
    </submittedName>
</protein>
<name>A0A5B0HHG1_9BURK</name>
<dbReference type="AlphaFoldDB" id="A0A5B0HHG1"/>
<sequence>MLPETRYARSGDVNVAYQVLGKGPPDLVVVPGWVSNIDIAWEEPTLARFLTRLASFSRLILFDKRGTGLSDRVADMPSLEVRMDDVRAVMSAVDSEVAAIFGWSEGGTMCALFAATYPGRTAALIMTGAFARRRWAPDYPWGQTEEQLQKALDQIEREWGGPVKIDAHAPSMAQDERFRQWWTRRLRASASPGAAMALLRMNAEIDIRHLLPAIRVPTLILNGVHDRVIDIGATRYMAERIPGAKLVELNGTDHIPWGDNSDVILDEIEEFLTGVRHSPEYDRVLATVLFTDIVSSTDEAVRLGDRRWSDLLDCHHASVRREVARFRGREIGTAGDGFLAAFDGPARAVRCACAISDDVRSLGIEVRVGLHTGECEIMGDNLGGIAVHIGARVAALAHPGEVLVSATVKDLVAGSALSFQDRGMHSLKGVPGDWRLFAVDR</sequence>